<comment type="caution">
    <text evidence="2">The sequence shown here is derived from an EMBL/GenBank/DDBJ whole genome shotgun (WGS) entry which is preliminary data.</text>
</comment>
<dbReference type="Proteomes" id="UP001596086">
    <property type="component" value="Unassembled WGS sequence"/>
</dbReference>
<name>A0ABW0RWC0_9BURK</name>
<gene>
    <name evidence="2" type="ORF">ACFPO9_04300</name>
</gene>
<evidence type="ECO:0000313" key="2">
    <source>
        <dbReference type="EMBL" id="MFC5547733.1"/>
    </source>
</evidence>
<feature type="compositionally biased region" description="Polar residues" evidence="1">
    <location>
        <begin position="49"/>
        <end position="60"/>
    </location>
</feature>
<protein>
    <recommendedName>
        <fullName evidence="4">Sigma-like protein</fullName>
    </recommendedName>
</protein>
<evidence type="ECO:0008006" key="4">
    <source>
        <dbReference type="Google" id="ProtNLM"/>
    </source>
</evidence>
<keyword evidence="3" id="KW-1185">Reference proteome</keyword>
<evidence type="ECO:0000313" key="3">
    <source>
        <dbReference type="Proteomes" id="UP001596086"/>
    </source>
</evidence>
<dbReference type="EMBL" id="JBHSMZ010000001">
    <property type="protein sequence ID" value="MFC5547733.1"/>
    <property type="molecule type" value="Genomic_DNA"/>
</dbReference>
<feature type="region of interest" description="Disordered" evidence="1">
    <location>
        <begin position="1"/>
        <end position="60"/>
    </location>
</feature>
<accession>A0ABW0RWC0</accession>
<organism evidence="2 3">
    <name type="scientific">Massilia aerilata</name>
    <dbReference type="NCBI Taxonomy" id="453817"/>
    <lineage>
        <taxon>Bacteria</taxon>
        <taxon>Pseudomonadati</taxon>
        <taxon>Pseudomonadota</taxon>
        <taxon>Betaproteobacteria</taxon>
        <taxon>Burkholderiales</taxon>
        <taxon>Oxalobacteraceae</taxon>
        <taxon>Telluria group</taxon>
        <taxon>Massilia</taxon>
    </lineage>
</organism>
<sequence>MNTSTPKPDPGAKAPPMMHEGDIGSGEITPAQHETNEMIKEIPPLPRSGGSQQGKPSDKP</sequence>
<dbReference type="RefSeq" id="WP_379767530.1">
    <property type="nucleotide sequence ID" value="NZ_JBHSMZ010000001.1"/>
</dbReference>
<reference evidence="3" key="1">
    <citation type="journal article" date="2019" name="Int. J. Syst. Evol. Microbiol.">
        <title>The Global Catalogue of Microorganisms (GCM) 10K type strain sequencing project: providing services to taxonomists for standard genome sequencing and annotation.</title>
        <authorList>
            <consortium name="The Broad Institute Genomics Platform"/>
            <consortium name="The Broad Institute Genome Sequencing Center for Infectious Disease"/>
            <person name="Wu L."/>
            <person name="Ma J."/>
        </authorList>
    </citation>
    <scope>NUCLEOTIDE SEQUENCE [LARGE SCALE GENOMIC DNA]</scope>
    <source>
        <strain evidence="3">CGMCC 4.5798</strain>
    </source>
</reference>
<evidence type="ECO:0000256" key="1">
    <source>
        <dbReference type="SAM" id="MobiDB-lite"/>
    </source>
</evidence>
<proteinExistence type="predicted"/>